<accession>J3M7B1</accession>
<evidence type="ECO:0000313" key="1">
    <source>
        <dbReference type="EnsemblPlants" id="OB05G24850.1"/>
    </source>
</evidence>
<dbReference type="HOGENOM" id="CLU_2695143_0_0_1"/>
<keyword evidence="2" id="KW-1185">Reference proteome</keyword>
<evidence type="ECO:0000313" key="2">
    <source>
        <dbReference type="Proteomes" id="UP000006038"/>
    </source>
</evidence>
<organism evidence="1">
    <name type="scientific">Oryza brachyantha</name>
    <name type="common">malo sina</name>
    <dbReference type="NCBI Taxonomy" id="4533"/>
    <lineage>
        <taxon>Eukaryota</taxon>
        <taxon>Viridiplantae</taxon>
        <taxon>Streptophyta</taxon>
        <taxon>Embryophyta</taxon>
        <taxon>Tracheophyta</taxon>
        <taxon>Spermatophyta</taxon>
        <taxon>Magnoliopsida</taxon>
        <taxon>Liliopsida</taxon>
        <taxon>Poales</taxon>
        <taxon>Poaceae</taxon>
        <taxon>BOP clade</taxon>
        <taxon>Oryzoideae</taxon>
        <taxon>Oryzeae</taxon>
        <taxon>Oryzinae</taxon>
        <taxon>Oryza</taxon>
    </lineage>
</organism>
<name>J3M7B1_ORYBR</name>
<dbReference type="Proteomes" id="UP000006038">
    <property type="component" value="Chromosome 5"/>
</dbReference>
<dbReference type="Gramene" id="OB05G24850.1">
    <property type="protein sequence ID" value="OB05G24850.1"/>
    <property type="gene ID" value="OB05G24850"/>
</dbReference>
<sequence length="74" mass="8339">PLSYVHHPGNSPPHRTVSALIRRRLLDCIIMVWKYRSGQSVLMRQMSVPFPRRCLPFQAPTVAPAAANFLTVLA</sequence>
<reference evidence="1" key="1">
    <citation type="journal article" date="2013" name="Nat. Commun.">
        <title>Whole-genome sequencing of Oryza brachyantha reveals mechanisms underlying Oryza genome evolution.</title>
        <authorList>
            <person name="Chen J."/>
            <person name="Huang Q."/>
            <person name="Gao D."/>
            <person name="Wang J."/>
            <person name="Lang Y."/>
            <person name="Liu T."/>
            <person name="Li B."/>
            <person name="Bai Z."/>
            <person name="Luis Goicoechea J."/>
            <person name="Liang C."/>
            <person name="Chen C."/>
            <person name="Zhang W."/>
            <person name="Sun S."/>
            <person name="Liao Y."/>
            <person name="Zhang X."/>
            <person name="Yang L."/>
            <person name="Song C."/>
            <person name="Wang M."/>
            <person name="Shi J."/>
            <person name="Liu G."/>
            <person name="Liu J."/>
            <person name="Zhou H."/>
            <person name="Zhou W."/>
            <person name="Yu Q."/>
            <person name="An N."/>
            <person name="Chen Y."/>
            <person name="Cai Q."/>
            <person name="Wang B."/>
            <person name="Liu B."/>
            <person name="Min J."/>
            <person name="Huang Y."/>
            <person name="Wu H."/>
            <person name="Li Z."/>
            <person name="Zhang Y."/>
            <person name="Yin Y."/>
            <person name="Song W."/>
            <person name="Jiang J."/>
            <person name="Jackson S.A."/>
            <person name="Wing R.A."/>
            <person name="Wang J."/>
            <person name="Chen M."/>
        </authorList>
    </citation>
    <scope>NUCLEOTIDE SEQUENCE [LARGE SCALE GENOMIC DNA]</scope>
    <source>
        <strain evidence="1">cv. IRGC 101232</strain>
    </source>
</reference>
<proteinExistence type="predicted"/>
<reference evidence="1" key="2">
    <citation type="submission" date="2013-04" db="UniProtKB">
        <authorList>
            <consortium name="EnsemblPlants"/>
        </authorList>
    </citation>
    <scope>IDENTIFICATION</scope>
</reference>
<dbReference type="AlphaFoldDB" id="J3M7B1"/>
<protein>
    <submittedName>
        <fullName evidence="1">Uncharacterized protein</fullName>
    </submittedName>
</protein>
<dbReference type="EnsemblPlants" id="OB05G24850.1">
    <property type="protein sequence ID" value="OB05G24850.1"/>
    <property type="gene ID" value="OB05G24850"/>
</dbReference>